<feature type="region of interest" description="Disordered" evidence="1">
    <location>
        <begin position="135"/>
        <end position="155"/>
    </location>
</feature>
<evidence type="ECO:0000256" key="1">
    <source>
        <dbReference type="SAM" id="MobiDB-lite"/>
    </source>
</evidence>
<dbReference type="InterPro" id="IPR001849">
    <property type="entry name" value="PH_domain"/>
</dbReference>
<dbReference type="SUPFAM" id="SSF50729">
    <property type="entry name" value="PH domain-like"/>
    <property type="match status" value="1"/>
</dbReference>
<feature type="compositionally biased region" description="Polar residues" evidence="1">
    <location>
        <begin position="604"/>
        <end position="615"/>
    </location>
</feature>
<organism evidence="4">
    <name type="scientific">Serpula lacrymans var. lacrymans (strain S7.3)</name>
    <name type="common">Dry rot fungus</name>
    <dbReference type="NCBI Taxonomy" id="936435"/>
    <lineage>
        <taxon>Eukaryota</taxon>
        <taxon>Fungi</taxon>
        <taxon>Dikarya</taxon>
        <taxon>Basidiomycota</taxon>
        <taxon>Agaricomycotina</taxon>
        <taxon>Agaricomycetes</taxon>
        <taxon>Agaricomycetidae</taxon>
        <taxon>Boletales</taxon>
        <taxon>Coniophorineae</taxon>
        <taxon>Serpulaceae</taxon>
        <taxon>Serpula</taxon>
    </lineage>
</organism>
<dbReference type="OMA" id="GWVSAIW"/>
<dbReference type="SMART" id="SM00233">
    <property type="entry name" value="PH"/>
    <property type="match status" value="1"/>
</dbReference>
<keyword evidence="4" id="KW-1185">Reference proteome</keyword>
<feature type="domain" description="PH" evidence="2">
    <location>
        <begin position="341"/>
        <end position="464"/>
    </location>
</feature>
<evidence type="ECO:0000313" key="4">
    <source>
        <dbReference type="Proteomes" id="UP000008063"/>
    </source>
</evidence>
<dbReference type="Proteomes" id="UP000008063">
    <property type="component" value="Unassembled WGS sequence"/>
</dbReference>
<dbReference type="HOGENOM" id="CLU_011049_0_0_1"/>
<evidence type="ECO:0000259" key="2">
    <source>
        <dbReference type="SMART" id="SM00233"/>
    </source>
</evidence>
<accession>F8PV07</accession>
<feature type="region of interest" description="Disordered" evidence="1">
    <location>
        <begin position="1134"/>
        <end position="1168"/>
    </location>
</feature>
<sequence length="1168" mass="128521">MMCWGAGPGHHDPDLTRIALFQVKQATKAELSRRQVGPIFSLESTAKEGAYNIRLSTNLVYTGHHCKESLEANTCSTVTPMLPMQNIIRSFTFNPERLDNMSSLGDASSGIFSMYSHPMTRASSATENTEPLITPMDEIPVNRNPKQNILGPRNMSIGNYDRSAVSTRSAASDMLSPRSNIVPRGPGECDPEPIGPYFSLPRGSVQRQKSTKQLISRYESITRTTPSLPRRPPSSAGAASSASVIESTQTYFSTKKGKRRSSFSNSLRNFVSVFKKGRGTNKEKDSDEEDGLAKYKNHPPGSTSNLLQVPSIPRDVDTKDRFLSRPANQDKYVFSVDQSACRFSGTLLYLSRSFSSPSKSPVLPVWITCTVSLYATHVLITWLTLQGNPSTHVIPLLTCSDVRSLALNQISSDEKALLPLKSDKDDLKVFEVLFEGRPREKFAAPSVQERAEWVSAIWDAILQTQDLRQADHILAHGNENVGQLTVQTDLPQLPRASNHTASEYTPSSALGMDSAENHRSPASHHVERSLPPTPISSAPMPPAPFPPRISLHDPGISRLVGSPVSLMPSEFPLSPSSRCQSPSIANLGQLSVVKQRLAEIERTGSGTSCITDPASTPTQRTRTTRSERVRNAFSEIERLQHDSGLIVISDAGTPVPVRDVTSPCLSETAPLSPEQDALPGQRTIRYPTTKYLPLAFPPPIQEHPTGFSSLSQYSRSDTVCIEPKLAPLAELIQGNAAKHYDQTAGLGEQIISLQQDIHNLPKELGPLMAAVTQPTPPNDLPKGIDPSVFHDILFKVEDIRKQTSTDTGTLQANSILKNLQVLQMQLKSDMPEVLTKLDTIQTTFSAFETAATKTTLSNVQPQDNIPAEKKLAQEPLVDLSGIHARLEELVALVSSSKDILAVAKNDTDPADKAAERPVQKNDELSADKLQEILAYLSADEAQRKMQLEQQADSVRYLNELNSWLDAFVNNGTSQIQTISNTVEQLCRRLGCNPNAEEDGGAASSLLEDLRQLIAMHKDREQSGEETRASVNELMGVVREHLGSDVQAQNNLKLTNEIRGERLRFVEAMKEATAINVQAHVEQFKAELTREVVVMTQDVGRLHKEKQALEQQIADLFAFYSKQKQDDENRLAQAQPALQPQGQMEGLRGPQIMRNLPASARRRALPLPR</sequence>
<dbReference type="EMBL" id="GL945479">
    <property type="protein sequence ID" value="EGO00087.1"/>
    <property type="molecule type" value="Genomic_DNA"/>
</dbReference>
<evidence type="ECO:0000313" key="3">
    <source>
        <dbReference type="EMBL" id="EGO00087.1"/>
    </source>
</evidence>
<feature type="compositionally biased region" description="Polar residues" evidence="1">
    <location>
        <begin position="205"/>
        <end position="214"/>
    </location>
</feature>
<dbReference type="AlphaFoldDB" id="F8PV07"/>
<dbReference type="CDD" id="cd00821">
    <property type="entry name" value="PH"/>
    <property type="match status" value="1"/>
</dbReference>
<feature type="region of interest" description="Disordered" evidence="1">
    <location>
        <begin position="196"/>
        <end position="244"/>
    </location>
</feature>
<feature type="compositionally biased region" description="Polar residues" evidence="1">
    <location>
        <begin position="496"/>
        <end position="508"/>
    </location>
</feature>
<dbReference type="STRING" id="936435.F8PV07"/>
<feature type="region of interest" description="Disordered" evidence="1">
    <location>
        <begin position="603"/>
        <end position="626"/>
    </location>
</feature>
<proteinExistence type="predicted"/>
<feature type="compositionally biased region" description="Low complexity" evidence="1">
    <location>
        <begin position="221"/>
        <end position="243"/>
    </location>
</feature>
<feature type="compositionally biased region" description="Pro residues" evidence="1">
    <location>
        <begin position="531"/>
        <end position="547"/>
    </location>
</feature>
<feature type="region of interest" description="Disordered" evidence="1">
    <location>
        <begin position="278"/>
        <end position="305"/>
    </location>
</feature>
<reference evidence="4" key="1">
    <citation type="journal article" date="2011" name="Science">
        <title>The plant cell wall-decomposing machinery underlies the functional diversity of forest fungi.</title>
        <authorList>
            <person name="Eastwood D.C."/>
            <person name="Floudas D."/>
            <person name="Binder M."/>
            <person name="Majcherczyk A."/>
            <person name="Schneider P."/>
            <person name="Aerts A."/>
            <person name="Asiegbu F.O."/>
            <person name="Baker S.E."/>
            <person name="Barry K."/>
            <person name="Bendiksby M."/>
            <person name="Blumentritt M."/>
            <person name="Coutinho P.M."/>
            <person name="Cullen D."/>
            <person name="de Vries R.P."/>
            <person name="Gathman A."/>
            <person name="Goodell B."/>
            <person name="Henrissat B."/>
            <person name="Ihrmark K."/>
            <person name="Kauserud H."/>
            <person name="Kohler A."/>
            <person name="LaButti K."/>
            <person name="Lapidus A."/>
            <person name="Lavin J.L."/>
            <person name="Lee Y.-H."/>
            <person name="Lindquist E."/>
            <person name="Lilly W."/>
            <person name="Lucas S."/>
            <person name="Morin E."/>
            <person name="Murat C."/>
            <person name="Oguiza J.A."/>
            <person name="Park J."/>
            <person name="Pisabarro A.G."/>
            <person name="Riley R."/>
            <person name="Rosling A."/>
            <person name="Salamov A."/>
            <person name="Schmidt O."/>
            <person name="Schmutz J."/>
            <person name="Skrede I."/>
            <person name="Stenlid J."/>
            <person name="Wiebenga A."/>
            <person name="Xie X."/>
            <person name="Kuees U."/>
            <person name="Hibbett D.S."/>
            <person name="Hoffmeister D."/>
            <person name="Hoegberg N."/>
            <person name="Martin F."/>
            <person name="Grigoriev I.V."/>
            <person name="Watkinson S.C."/>
        </authorList>
    </citation>
    <scope>NUCLEOTIDE SEQUENCE [LARGE SCALE GENOMIC DNA]</scope>
    <source>
        <strain evidence="4">strain S7.3</strain>
    </source>
</reference>
<protein>
    <recommendedName>
        <fullName evidence="2">PH domain-containing protein</fullName>
    </recommendedName>
</protein>
<feature type="compositionally biased region" description="Basic and acidic residues" evidence="1">
    <location>
        <begin position="515"/>
        <end position="528"/>
    </location>
</feature>
<gene>
    <name evidence="3" type="ORF">SERLA73DRAFT_152204</name>
</gene>
<feature type="compositionally biased region" description="Basic residues" evidence="1">
    <location>
        <begin position="1159"/>
        <end position="1168"/>
    </location>
</feature>
<dbReference type="InParanoid" id="F8PV07"/>
<feature type="region of interest" description="Disordered" evidence="1">
    <location>
        <begin position="496"/>
        <end position="556"/>
    </location>
</feature>
<name>F8PV07_SERL3</name>
<dbReference type="OrthoDB" id="2261329at2759"/>